<keyword evidence="2" id="KW-0472">Membrane</keyword>
<accession>A0A8G1W143</accession>
<sequence length="129" mass="14022">MIAVYSARLTHGAKGKPQLPLPAGESGSVERNESTHIGLAPPSTTKPSRVGTRKQEAMAFLSRVLNLVGCLRLGLGFMRCLRSGFLGQDGTGILGLYLYPWCVYCSLFALYFERRLGRLSGKVDVRFGG</sequence>
<evidence type="ECO:0000256" key="2">
    <source>
        <dbReference type="SAM" id="Phobius"/>
    </source>
</evidence>
<protein>
    <submittedName>
        <fullName evidence="3">Uncharacterized protein</fullName>
    </submittedName>
</protein>
<name>A0A8G1W143_9EURO</name>
<dbReference type="GeneID" id="63867865"/>
<gene>
    <name evidence="3" type="ORF">BO72DRAFT_56634</name>
</gene>
<dbReference type="EMBL" id="KZ824634">
    <property type="protein sequence ID" value="RAK79278.1"/>
    <property type="molecule type" value="Genomic_DNA"/>
</dbReference>
<dbReference type="RefSeq" id="XP_040803288.1">
    <property type="nucleotide sequence ID" value="XM_040950530.1"/>
</dbReference>
<evidence type="ECO:0000313" key="4">
    <source>
        <dbReference type="Proteomes" id="UP000249789"/>
    </source>
</evidence>
<keyword evidence="2" id="KW-1133">Transmembrane helix</keyword>
<proteinExistence type="predicted"/>
<evidence type="ECO:0000313" key="3">
    <source>
        <dbReference type="EMBL" id="RAK79278.1"/>
    </source>
</evidence>
<keyword evidence="2" id="KW-0812">Transmembrane</keyword>
<evidence type="ECO:0000256" key="1">
    <source>
        <dbReference type="SAM" id="MobiDB-lite"/>
    </source>
</evidence>
<dbReference type="VEuPathDB" id="FungiDB:BO72DRAFT_56634"/>
<organism evidence="3 4">
    <name type="scientific">Aspergillus fijiensis CBS 313.89</name>
    <dbReference type="NCBI Taxonomy" id="1448319"/>
    <lineage>
        <taxon>Eukaryota</taxon>
        <taxon>Fungi</taxon>
        <taxon>Dikarya</taxon>
        <taxon>Ascomycota</taxon>
        <taxon>Pezizomycotina</taxon>
        <taxon>Eurotiomycetes</taxon>
        <taxon>Eurotiomycetidae</taxon>
        <taxon>Eurotiales</taxon>
        <taxon>Aspergillaceae</taxon>
        <taxon>Aspergillus</taxon>
    </lineage>
</organism>
<feature type="transmembrane region" description="Helical" evidence="2">
    <location>
        <begin position="90"/>
        <end position="112"/>
    </location>
</feature>
<dbReference type="Proteomes" id="UP000249789">
    <property type="component" value="Unassembled WGS sequence"/>
</dbReference>
<feature type="region of interest" description="Disordered" evidence="1">
    <location>
        <begin position="13"/>
        <end position="51"/>
    </location>
</feature>
<feature type="transmembrane region" description="Helical" evidence="2">
    <location>
        <begin position="57"/>
        <end position="78"/>
    </location>
</feature>
<reference evidence="3 4" key="1">
    <citation type="submission" date="2018-02" db="EMBL/GenBank/DDBJ databases">
        <title>The genomes of Aspergillus section Nigri reveals drivers in fungal speciation.</title>
        <authorList>
            <consortium name="DOE Joint Genome Institute"/>
            <person name="Vesth T.C."/>
            <person name="Nybo J."/>
            <person name="Theobald S."/>
            <person name="Brandl J."/>
            <person name="Frisvad J.C."/>
            <person name="Nielsen K.F."/>
            <person name="Lyhne E.K."/>
            <person name="Kogle M.E."/>
            <person name="Kuo A."/>
            <person name="Riley R."/>
            <person name="Clum A."/>
            <person name="Nolan M."/>
            <person name="Lipzen A."/>
            <person name="Salamov A."/>
            <person name="Henrissat B."/>
            <person name="Wiebenga A."/>
            <person name="De vries R.P."/>
            <person name="Grigoriev I.V."/>
            <person name="Mortensen U.H."/>
            <person name="Andersen M.R."/>
            <person name="Baker S.E."/>
        </authorList>
    </citation>
    <scope>NUCLEOTIDE SEQUENCE [LARGE SCALE GENOMIC DNA]</scope>
    <source>
        <strain evidence="3 4">CBS 313.89</strain>
    </source>
</reference>
<dbReference type="AlphaFoldDB" id="A0A8G1W143"/>
<keyword evidence="4" id="KW-1185">Reference proteome</keyword>